<feature type="region of interest" description="Disordered" evidence="1">
    <location>
        <begin position="43"/>
        <end position="69"/>
    </location>
</feature>
<reference evidence="2 3" key="1">
    <citation type="journal article" date="2021" name="Res Sq">
        <title>Streptomyces Pimoensis sp. nov., Isolated From the Taklimakan Desert in Xinjiang, China.</title>
        <authorList>
            <person name="Zhang P."/>
            <person name="Luo X."/>
            <person name="Luo X."/>
            <person name="Liu Z."/>
            <person name="Xia Z."/>
            <person name="Wan C."/>
            <person name="zhang L."/>
        </authorList>
    </citation>
    <scope>NUCLEOTIDE SEQUENCE [LARGE SCALE GENOMIC DNA]</scope>
    <source>
        <strain evidence="2 3">TRM75549</strain>
    </source>
</reference>
<keyword evidence="3" id="KW-1185">Reference proteome</keyword>
<dbReference type="RefSeq" id="WP_371236276.1">
    <property type="nucleotide sequence ID" value="NZ_JAHWZY010000003.1"/>
</dbReference>
<gene>
    <name evidence="2" type="ORF">KYY02_05415</name>
</gene>
<comment type="caution">
    <text evidence="2">The sequence shown here is derived from an EMBL/GenBank/DDBJ whole genome shotgun (WGS) entry which is preliminary data.</text>
</comment>
<evidence type="ECO:0000313" key="3">
    <source>
        <dbReference type="Proteomes" id="UP001567537"/>
    </source>
</evidence>
<organism evidence="2 3">
    <name type="scientific">Streptomyces pimonensis</name>
    <dbReference type="NCBI Taxonomy" id="2860288"/>
    <lineage>
        <taxon>Bacteria</taxon>
        <taxon>Bacillati</taxon>
        <taxon>Actinomycetota</taxon>
        <taxon>Actinomycetes</taxon>
        <taxon>Kitasatosporales</taxon>
        <taxon>Streptomycetaceae</taxon>
        <taxon>Streptomyces</taxon>
    </lineage>
</organism>
<proteinExistence type="predicted"/>
<accession>A0ABV4IWP5</accession>
<dbReference type="EMBL" id="JAHWZY010000003">
    <property type="protein sequence ID" value="MEZ3178167.1"/>
    <property type="molecule type" value="Genomic_DNA"/>
</dbReference>
<dbReference type="Proteomes" id="UP001567537">
    <property type="component" value="Unassembled WGS sequence"/>
</dbReference>
<evidence type="ECO:0000256" key="1">
    <source>
        <dbReference type="SAM" id="MobiDB-lite"/>
    </source>
</evidence>
<feature type="compositionally biased region" description="Low complexity" evidence="1">
    <location>
        <begin position="60"/>
        <end position="69"/>
    </location>
</feature>
<name>A0ABV4IWP5_9ACTN</name>
<evidence type="ECO:0000313" key="2">
    <source>
        <dbReference type="EMBL" id="MEZ3178167.1"/>
    </source>
</evidence>
<protein>
    <submittedName>
        <fullName evidence="2">Uncharacterized protein</fullName>
    </submittedName>
</protein>
<sequence>MRRAYESLSTAVDTDSVASPQAALALLDEGAGDPQWARHFAADPDAEHRTKPTACPGLPPAARRTPTADPDVRVVAELAAWTTADTAVRSRGAGVPRSAAR</sequence>